<comment type="caution">
    <text evidence="1">The sequence shown here is derived from an EMBL/GenBank/DDBJ whole genome shotgun (WGS) entry which is preliminary data.</text>
</comment>
<name>A0A916V243_9HYPH</name>
<dbReference type="AlphaFoldDB" id="A0A916V243"/>
<protein>
    <submittedName>
        <fullName evidence="1">Uncharacterized protein</fullName>
    </submittedName>
</protein>
<reference evidence="1" key="1">
    <citation type="journal article" date="2014" name="Int. J. Syst. Evol. Microbiol.">
        <title>Complete genome sequence of Corynebacterium casei LMG S-19264T (=DSM 44701T), isolated from a smear-ripened cheese.</title>
        <authorList>
            <consortium name="US DOE Joint Genome Institute (JGI-PGF)"/>
            <person name="Walter F."/>
            <person name="Albersmeier A."/>
            <person name="Kalinowski J."/>
            <person name="Ruckert C."/>
        </authorList>
    </citation>
    <scope>NUCLEOTIDE SEQUENCE</scope>
    <source>
        <strain evidence="1">CGMCC 1.15493</strain>
    </source>
</reference>
<evidence type="ECO:0000313" key="2">
    <source>
        <dbReference type="Proteomes" id="UP000613160"/>
    </source>
</evidence>
<keyword evidence="2" id="KW-1185">Reference proteome</keyword>
<organism evidence="1 2">
    <name type="scientific">Aureimonas glaciei</name>
    <dbReference type="NCBI Taxonomy" id="1776957"/>
    <lineage>
        <taxon>Bacteria</taxon>
        <taxon>Pseudomonadati</taxon>
        <taxon>Pseudomonadota</taxon>
        <taxon>Alphaproteobacteria</taxon>
        <taxon>Hyphomicrobiales</taxon>
        <taxon>Aurantimonadaceae</taxon>
        <taxon>Aureimonas</taxon>
    </lineage>
</organism>
<evidence type="ECO:0000313" key="1">
    <source>
        <dbReference type="EMBL" id="GGD02963.1"/>
    </source>
</evidence>
<dbReference type="Proteomes" id="UP000613160">
    <property type="component" value="Unassembled WGS sequence"/>
</dbReference>
<gene>
    <name evidence="1" type="ORF">GCM10011335_02100</name>
</gene>
<sequence>MTRADLLKRLQEVQDAPQLKGRDVRSITAMLGMDALRKHVEVCEAAAGRSH</sequence>
<accession>A0A916V243</accession>
<proteinExistence type="predicted"/>
<dbReference type="RefSeq" id="WP_188848693.1">
    <property type="nucleotide sequence ID" value="NZ_BMJJ01000001.1"/>
</dbReference>
<dbReference type="EMBL" id="BMJJ01000001">
    <property type="protein sequence ID" value="GGD02963.1"/>
    <property type="molecule type" value="Genomic_DNA"/>
</dbReference>
<reference evidence="1" key="2">
    <citation type="submission" date="2020-09" db="EMBL/GenBank/DDBJ databases">
        <authorList>
            <person name="Sun Q."/>
            <person name="Zhou Y."/>
        </authorList>
    </citation>
    <scope>NUCLEOTIDE SEQUENCE</scope>
    <source>
        <strain evidence="1">CGMCC 1.15493</strain>
    </source>
</reference>